<keyword evidence="1" id="KW-0521">NADP</keyword>
<dbReference type="GO" id="GO:0102965">
    <property type="term" value="F:alcohol-forming long-chain fatty acyl-CoA reductase activity"/>
    <property type="evidence" value="ECO:0007669"/>
    <property type="project" value="UniProtKB-EC"/>
</dbReference>
<dbReference type="EMBL" id="LKMD01000103">
    <property type="protein sequence ID" value="PIA96394.1"/>
    <property type="molecule type" value="Genomic_DNA"/>
</dbReference>
<protein>
    <recommendedName>
        <fullName evidence="1">Fatty acyl-CoA reductase</fullName>
        <ecNumber evidence="1">1.2.1.84</ecNumber>
    </recommendedName>
</protein>
<gene>
    <name evidence="3" type="ORF">CB0940_10865</name>
    <name evidence="4" type="ORF">RHO25_012260</name>
</gene>
<dbReference type="Proteomes" id="UP000230605">
    <property type="component" value="Chromosome 8"/>
</dbReference>
<dbReference type="OrthoDB" id="429813at2759"/>
<reference evidence="3 5" key="1">
    <citation type="submission" date="2015-10" db="EMBL/GenBank/DDBJ databases">
        <title>The cercosporin biosynthetic gene cluster was horizontally transferred to several fungal lineages and shown to be expanded in Cercospora beticola based on microsynteny with recipient genomes.</title>
        <authorList>
            <person name="De Jonge R."/>
            <person name="Ebert M.K."/>
            <person name="Suttle J.C."/>
            <person name="Jurick Ii W.M."/>
            <person name="Secor G.A."/>
            <person name="Thomma B.P."/>
            <person name="Van De Peer Y."/>
            <person name="Bolton M.D."/>
        </authorList>
    </citation>
    <scope>NUCLEOTIDE SEQUENCE [LARGE SCALE GENOMIC DNA]</scope>
    <source>
        <strain evidence="3 5">09-40</strain>
    </source>
</reference>
<dbReference type="GO" id="GO:0080019">
    <property type="term" value="F:alcohol-forming very long-chain fatty acyl-CoA reductase activity"/>
    <property type="evidence" value="ECO:0007669"/>
    <property type="project" value="InterPro"/>
</dbReference>
<dbReference type="InterPro" id="IPR013120">
    <property type="entry name" value="FAR_NAD-bd"/>
</dbReference>
<dbReference type="Gene3D" id="3.40.50.720">
    <property type="entry name" value="NAD(P)-binding Rossmann-like Domain"/>
    <property type="match status" value="1"/>
</dbReference>
<keyword evidence="1" id="KW-0443">Lipid metabolism</keyword>
<evidence type="ECO:0000313" key="6">
    <source>
        <dbReference type="Proteomes" id="UP001302367"/>
    </source>
</evidence>
<comment type="catalytic activity">
    <reaction evidence="1">
        <text>a long-chain fatty acyl-CoA + 2 NADPH + 2 H(+) = a long-chain primary fatty alcohol + 2 NADP(+) + CoA</text>
        <dbReference type="Rhea" id="RHEA:52716"/>
        <dbReference type="ChEBI" id="CHEBI:15378"/>
        <dbReference type="ChEBI" id="CHEBI:57287"/>
        <dbReference type="ChEBI" id="CHEBI:57783"/>
        <dbReference type="ChEBI" id="CHEBI:58349"/>
        <dbReference type="ChEBI" id="CHEBI:77396"/>
        <dbReference type="ChEBI" id="CHEBI:83139"/>
        <dbReference type="EC" id="1.2.1.84"/>
    </reaction>
</comment>
<dbReference type="PANTHER" id="PTHR11011">
    <property type="entry name" value="MALE STERILITY PROTEIN 2-RELATED"/>
    <property type="match status" value="1"/>
</dbReference>
<name>A0A2G5HV26_CERBT</name>
<evidence type="ECO:0000313" key="4">
    <source>
        <dbReference type="EMBL" id="WPB07599.1"/>
    </source>
</evidence>
<dbReference type="Proteomes" id="UP001302367">
    <property type="component" value="Chromosome 8"/>
</dbReference>
<keyword evidence="1" id="KW-0444">Lipid biosynthesis</keyword>
<comment type="function">
    <text evidence="1">Catalyzes the reduction of fatty acyl-CoA to fatty alcohols.</text>
</comment>
<comment type="similarity">
    <text evidence="1">Belongs to the fatty acyl-CoA reductase family.</text>
</comment>
<evidence type="ECO:0000313" key="5">
    <source>
        <dbReference type="Proteomes" id="UP000230605"/>
    </source>
</evidence>
<evidence type="ECO:0000256" key="1">
    <source>
        <dbReference type="RuleBase" id="RU363097"/>
    </source>
</evidence>
<dbReference type="EC" id="1.2.1.84" evidence="1"/>
<reference evidence="4 6" key="2">
    <citation type="submission" date="2023-09" db="EMBL/GenBank/DDBJ databases">
        <title>Complete-Gapless Cercospora beticola genome.</title>
        <authorList>
            <person name="Wyatt N.A."/>
            <person name="Spanner R.E."/>
            <person name="Bolton M.D."/>
        </authorList>
    </citation>
    <scope>NUCLEOTIDE SEQUENCE [LARGE SCALE GENOMIC DNA]</scope>
    <source>
        <strain evidence="4">Cb09-40</strain>
    </source>
</reference>
<evidence type="ECO:0000313" key="3">
    <source>
        <dbReference type="EMBL" id="PIA96394.1"/>
    </source>
</evidence>
<keyword evidence="6" id="KW-1185">Reference proteome</keyword>
<sequence>MASTGYPTFFEDKIVFLTGATGNLGSCTLHKLITQLRVRYVYAFVRGSKHQALDKLKRKLAHKATFITDSGKVQFIVGDIRLPSWGMRSDELRLLQNEVSIVVHTAANLSLFDPIAECMKNNCGPVLELARMAATFEKIQKFVFVSSVYVNSFLPDGLVREKLYPLEDSTGEEIDPELEHEEISRTGSSRFTKHFPWPYALSKYLAERLLLTRFSSSPMLIVRSSTIGPAFNTPYPLFGDEESYPIQHVGKIYMRNPDASNVWHAPANSSSGTNVLDELPVDWASNVLLLHIAKGTHGIVHASAGTYIKQTSNDALMNISHSGITGINKAIQWIAAESGPQCTLANLFVIGNRDWDFSCAKSASFKDIDGPLSTRVTQEQARAFNDRRYSALLEQIRSESMN</sequence>
<dbReference type="GO" id="GO:0005777">
    <property type="term" value="C:peroxisome"/>
    <property type="evidence" value="ECO:0007669"/>
    <property type="project" value="TreeGrafter"/>
</dbReference>
<dbReference type="SUPFAM" id="SSF51735">
    <property type="entry name" value="NAD(P)-binding Rossmann-fold domains"/>
    <property type="match status" value="1"/>
</dbReference>
<evidence type="ECO:0000259" key="2">
    <source>
        <dbReference type="Pfam" id="PF07993"/>
    </source>
</evidence>
<dbReference type="InterPro" id="IPR026055">
    <property type="entry name" value="FAR"/>
</dbReference>
<dbReference type="PANTHER" id="PTHR11011:SF45">
    <property type="entry name" value="FATTY ACYL-COA REDUCTASE CG8306-RELATED"/>
    <property type="match status" value="1"/>
</dbReference>
<proteinExistence type="inferred from homology"/>
<dbReference type="Pfam" id="PF07993">
    <property type="entry name" value="NAD_binding_4"/>
    <property type="match status" value="1"/>
</dbReference>
<feature type="domain" description="Thioester reductase (TE)" evidence="2">
    <location>
        <begin position="17"/>
        <end position="240"/>
    </location>
</feature>
<accession>A0A2G5HV26</accession>
<organism evidence="3 5">
    <name type="scientific">Cercospora beticola</name>
    <name type="common">Sugarbeet leaf spot fungus</name>
    <dbReference type="NCBI Taxonomy" id="122368"/>
    <lineage>
        <taxon>Eukaryota</taxon>
        <taxon>Fungi</taxon>
        <taxon>Dikarya</taxon>
        <taxon>Ascomycota</taxon>
        <taxon>Pezizomycotina</taxon>
        <taxon>Dothideomycetes</taxon>
        <taxon>Dothideomycetidae</taxon>
        <taxon>Mycosphaerellales</taxon>
        <taxon>Mycosphaerellaceae</taxon>
        <taxon>Cercospora</taxon>
    </lineage>
</organism>
<keyword evidence="1" id="KW-0560">Oxidoreductase</keyword>
<dbReference type="EMBL" id="CP134191">
    <property type="protein sequence ID" value="WPB07599.1"/>
    <property type="molecule type" value="Genomic_DNA"/>
</dbReference>
<dbReference type="GO" id="GO:0035336">
    <property type="term" value="P:long-chain fatty-acyl-CoA metabolic process"/>
    <property type="evidence" value="ECO:0007669"/>
    <property type="project" value="TreeGrafter"/>
</dbReference>
<dbReference type="InterPro" id="IPR036291">
    <property type="entry name" value="NAD(P)-bd_dom_sf"/>
</dbReference>
<dbReference type="AlphaFoldDB" id="A0A2G5HV26"/>